<dbReference type="Pfam" id="PF08282">
    <property type="entry name" value="Hydrolase_3"/>
    <property type="match status" value="2"/>
</dbReference>
<dbReference type="OrthoDB" id="3180855at2"/>
<dbReference type="Gene3D" id="3.30.1240.10">
    <property type="match status" value="1"/>
</dbReference>
<dbReference type="InParanoid" id="A0A543AXI6"/>
<evidence type="ECO:0000313" key="3">
    <source>
        <dbReference type="Proteomes" id="UP000317043"/>
    </source>
</evidence>
<dbReference type="InterPro" id="IPR023214">
    <property type="entry name" value="HAD_sf"/>
</dbReference>
<organism evidence="2 3">
    <name type="scientific">Stackebrandtia endophytica</name>
    <dbReference type="NCBI Taxonomy" id="1496996"/>
    <lineage>
        <taxon>Bacteria</taxon>
        <taxon>Bacillati</taxon>
        <taxon>Actinomycetota</taxon>
        <taxon>Actinomycetes</taxon>
        <taxon>Glycomycetales</taxon>
        <taxon>Glycomycetaceae</taxon>
        <taxon>Stackebrandtia</taxon>
    </lineage>
</organism>
<sequence length="272" mass="28232">MMDAPKLVVLDLDGTVVAHSTRPTTPSQAVVDALAAVRAAGVPVAIATGRAIWGALRTATDLGLTSGLVSASHGAVTYDLDSSRLVDSHLIDPSMAVTAFRDADASTAFAVEMSAGWRHTENFVRDFHGSWVDVVDLATLSATHTARLAARLPKGAQYGAAVRCPHATRLATAAGLDPSMYSVEVGYNGWIDVGPPGITKATGVAAIADHYGVTAAETIVFGDAANDLPMFEWAGHAVAMGQAVPEIQSAADEVAPTVDDDGVAEVLRRWFA</sequence>
<evidence type="ECO:0000259" key="1">
    <source>
        <dbReference type="PROSITE" id="PS50206"/>
    </source>
</evidence>
<dbReference type="InterPro" id="IPR036412">
    <property type="entry name" value="HAD-like_sf"/>
</dbReference>
<dbReference type="GO" id="GO:0016791">
    <property type="term" value="F:phosphatase activity"/>
    <property type="evidence" value="ECO:0007669"/>
    <property type="project" value="TreeGrafter"/>
</dbReference>
<dbReference type="InterPro" id="IPR001763">
    <property type="entry name" value="Rhodanese-like_dom"/>
</dbReference>
<dbReference type="PANTHER" id="PTHR10000">
    <property type="entry name" value="PHOSPHOSERINE PHOSPHATASE"/>
    <property type="match status" value="1"/>
</dbReference>
<dbReference type="EMBL" id="VFOW01000001">
    <property type="protein sequence ID" value="TQL77277.1"/>
    <property type="molecule type" value="Genomic_DNA"/>
</dbReference>
<evidence type="ECO:0000313" key="2">
    <source>
        <dbReference type="EMBL" id="TQL77277.1"/>
    </source>
</evidence>
<dbReference type="GO" id="GO:0000287">
    <property type="term" value="F:magnesium ion binding"/>
    <property type="evidence" value="ECO:0007669"/>
    <property type="project" value="TreeGrafter"/>
</dbReference>
<dbReference type="Proteomes" id="UP000317043">
    <property type="component" value="Unassembled WGS sequence"/>
</dbReference>
<comment type="caution">
    <text evidence="2">The sequence shown here is derived from an EMBL/GenBank/DDBJ whole genome shotgun (WGS) entry which is preliminary data.</text>
</comment>
<dbReference type="NCBIfam" id="TIGR01484">
    <property type="entry name" value="HAD-SF-IIB"/>
    <property type="match status" value="1"/>
</dbReference>
<keyword evidence="3" id="KW-1185">Reference proteome</keyword>
<dbReference type="Gene3D" id="3.40.50.1000">
    <property type="entry name" value="HAD superfamily/HAD-like"/>
    <property type="match status" value="1"/>
</dbReference>
<dbReference type="PANTHER" id="PTHR10000:SF8">
    <property type="entry name" value="HAD SUPERFAMILY HYDROLASE-LIKE, TYPE 3"/>
    <property type="match status" value="1"/>
</dbReference>
<protein>
    <recommendedName>
        <fullName evidence="1">Rhodanese domain-containing protein</fullName>
    </recommendedName>
</protein>
<dbReference type="AlphaFoldDB" id="A0A543AXI6"/>
<accession>A0A543AXI6</accession>
<dbReference type="PROSITE" id="PS01228">
    <property type="entry name" value="COF_1"/>
    <property type="match status" value="1"/>
</dbReference>
<gene>
    <name evidence="2" type="ORF">FB566_2833</name>
</gene>
<proteinExistence type="predicted"/>
<reference evidence="2 3" key="1">
    <citation type="submission" date="2019-06" db="EMBL/GenBank/DDBJ databases">
        <title>Sequencing the genomes of 1000 actinobacteria strains.</title>
        <authorList>
            <person name="Klenk H.-P."/>
        </authorList>
    </citation>
    <scope>NUCLEOTIDE SEQUENCE [LARGE SCALE GENOMIC DNA]</scope>
    <source>
        <strain evidence="2 3">DSM 45928</strain>
    </source>
</reference>
<name>A0A543AXI6_9ACTN</name>
<feature type="domain" description="Rhodanese" evidence="1">
    <location>
        <begin position="162"/>
        <end position="199"/>
    </location>
</feature>
<dbReference type="GO" id="GO:0005829">
    <property type="term" value="C:cytosol"/>
    <property type="evidence" value="ECO:0007669"/>
    <property type="project" value="TreeGrafter"/>
</dbReference>
<dbReference type="SUPFAM" id="SSF56784">
    <property type="entry name" value="HAD-like"/>
    <property type="match status" value="1"/>
</dbReference>
<dbReference type="InterPro" id="IPR006379">
    <property type="entry name" value="HAD-SF_hydro_IIB"/>
</dbReference>
<dbReference type="PROSITE" id="PS50206">
    <property type="entry name" value="RHODANESE_3"/>
    <property type="match status" value="1"/>
</dbReference>